<keyword evidence="13 14" id="KW-0472">Membrane</keyword>
<comment type="catalytic activity">
    <reaction evidence="1">
        <text>ATP + protein L-histidine = ADP + protein N-phospho-L-histidine.</text>
        <dbReference type="EC" id="2.7.13.3"/>
    </reaction>
</comment>
<feature type="transmembrane region" description="Helical" evidence="14">
    <location>
        <begin position="12"/>
        <end position="33"/>
    </location>
</feature>
<dbReference type="AlphaFoldDB" id="A0A437MNQ5"/>
<evidence type="ECO:0000256" key="14">
    <source>
        <dbReference type="SAM" id="Phobius"/>
    </source>
</evidence>
<evidence type="ECO:0000256" key="13">
    <source>
        <dbReference type="ARBA" id="ARBA00023136"/>
    </source>
</evidence>
<evidence type="ECO:0000256" key="8">
    <source>
        <dbReference type="ARBA" id="ARBA00022741"/>
    </source>
</evidence>
<gene>
    <name evidence="17" type="ORF">EOD42_04095</name>
</gene>
<dbReference type="Gene3D" id="3.30.565.10">
    <property type="entry name" value="Histidine kinase-like ATPase, C-terminal domain"/>
    <property type="match status" value="1"/>
</dbReference>
<name>A0A437MNQ5_9PROT</name>
<keyword evidence="9 17" id="KW-0418">Kinase</keyword>
<dbReference type="PRINTS" id="PR00344">
    <property type="entry name" value="BCTRLSENSOR"/>
</dbReference>
<evidence type="ECO:0000256" key="10">
    <source>
        <dbReference type="ARBA" id="ARBA00022840"/>
    </source>
</evidence>
<evidence type="ECO:0000256" key="7">
    <source>
        <dbReference type="ARBA" id="ARBA00022692"/>
    </source>
</evidence>
<keyword evidence="7 14" id="KW-0812">Transmembrane</keyword>
<evidence type="ECO:0000259" key="16">
    <source>
        <dbReference type="PROSITE" id="PS50885"/>
    </source>
</evidence>
<dbReference type="GO" id="GO:0005886">
    <property type="term" value="C:plasma membrane"/>
    <property type="evidence" value="ECO:0007669"/>
    <property type="project" value="UniProtKB-SubCell"/>
</dbReference>
<dbReference type="GO" id="GO:0000155">
    <property type="term" value="F:phosphorelay sensor kinase activity"/>
    <property type="evidence" value="ECO:0007669"/>
    <property type="project" value="InterPro"/>
</dbReference>
<evidence type="ECO:0000313" key="17">
    <source>
        <dbReference type="EMBL" id="RVT99285.1"/>
    </source>
</evidence>
<evidence type="ECO:0000259" key="15">
    <source>
        <dbReference type="PROSITE" id="PS50109"/>
    </source>
</evidence>
<evidence type="ECO:0000256" key="4">
    <source>
        <dbReference type="ARBA" id="ARBA00022519"/>
    </source>
</evidence>
<evidence type="ECO:0000256" key="5">
    <source>
        <dbReference type="ARBA" id="ARBA00022553"/>
    </source>
</evidence>
<evidence type="ECO:0000256" key="11">
    <source>
        <dbReference type="ARBA" id="ARBA00022989"/>
    </source>
</evidence>
<dbReference type="InterPro" id="IPR036890">
    <property type="entry name" value="HATPase_C_sf"/>
</dbReference>
<feature type="domain" description="HAMP" evidence="16">
    <location>
        <begin position="179"/>
        <end position="231"/>
    </location>
</feature>
<dbReference type="SMART" id="SM00304">
    <property type="entry name" value="HAMP"/>
    <property type="match status" value="1"/>
</dbReference>
<dbReference type="InterPro" id="IPR036097">
    <property type="entry name" value="HisK_dim/P_sf"/>
</dbReference>
<comment type="caution">
    <text evidence="17">The sequence shown here is derived from an EMBL/GenBank/DDBJ whole genome shotgun (WGS) entry which is preliminary data.</text>
</comment>
<dbReference type="InterPro" id="IPR005467">
    <property type="entry name" value="His_kinase_dom"/>
</dbReference>
<evidence type="ECO:0000256" key="2">
    <source>
        <dbReference type="ARBA" id="ARBA00004429"/>
    </source>
</evidence>
<dbReference type="PANTHER" id="PTHR44936:SF5">
    <property type="entry name" value="SENSOR HISTIDINE KINASE ENVZ"/>
    <property type="match status" value="1"/>
</dbReference>
<keyword evidence="18" id="KW-1185">Reference proteome</keyword>
<proteinExistence type="predicted"/>
<organism evidence="17 18">
    <name type="scientific">Rhodovarius crocodyli</name>
    <dbReference type="NCBI Taxonomy" id="1979269"/>
    <lineage>
        <taxon>Bacteria</taxon>
        <taxon>Pseudomonadati</taxon>
        <taxon>Pseudomonadota</taxon>
        <taxon>Alphaproteobacteria</taxon>
        <taxon>Acetobacterales</taxon>
        <taxon>Roseomonadaceae</taxon>
        <taxon>Rhodovarius</taxon>
    </lineage>
</organism>
<evidence type="ECO:0000256" key="3">
    <source>
        <dbReference type="ARBA" id="ARBA00012438"/>
    </source>
</evidence>
<dbReference type="Proteomes" id="UP000282957">
    <property type="component" value="Unassembled WGS sequence"/>
</dbReference>
<protein>
    <recommendedName>
        <fullName evidence="3">histidine kinase</fullName>
        <ecNumber evidence="3">2.7.13.3</ecNumber>
    </recommendedName>
</protein>
<dbReference type="OrthoDB" id="9804645at2"/>
<dbReference type="SMART" id="SM00387">
    <property type="entry name" value="HATPase_c"/>
    <property type="match status" value="1"/>
</dbReference>
<dbReference type="InterPro" id="IPR003594">
    <property type="entry name" value="HATPase_dom"/>
</dbReference>
<dbReference type="Pfam" id="PF02518">
    <property type="entry name" value="HATPase_c"/>
    <property type="match status" value="1"/>
</dbReference>
<dbReference type="PROSITE" id="PS50109">
    <property type="entry name" value="HIS_KIN"/>
    <property type="match status" value="1"/>
</dbReference>
<reference evidence="17 18" key="1">
    <citation type="submission" date="2019-01" db="EMBL/GenBank/DDBJ databases">
        <authorList>
            <person name="Chen W.-M."/>
        </authorList>
    </citation>
    <scope>NUCLEOTIDE SEQUENCE [LARGE SCALE GENOMIC DNA]</scope>
    <source>
        <strain evidence="17 18">CCP-6</strain>
    </source>
</reference>
<dbReference type="RefSeq" id="WP_127786142.1">
    <property type="nucleotide sequence ID" value="NZ_SACL01000001.1"/>
</dbReference>
<feature type="domain" description="Histidine kinase" evidence="15">
    <location>
        <begin position="239"/>
        <end position="435"/>
    </location>
</feature>
<keyword evidence="4" id="KW-1003">Cell membrane</keyword>
<keyword evidence="11 14" id="KW-1133">Transmembrane helix</keyword>
<evidence type="ECO:0000256" key="12">
    <source>
        <dbReference type="ARBA" id="ARBA00023012"/>
    </source>
</evidence>
<dbReference type="InterPro" id="IPR003660">
    <property type="entry name" value="HAMP_dom"/>
</dbReference>
<accession>A0A437MNQ5</accession>
<evidence type="ECO:0000256" key="6">
    <source>
        <dbReference type="ARBA" id="ARBA00022679"/>
    </source>
</evidence>
<keyword evidence="4" id="KW-0997">Cell inner membrane</keyword>
<dbReference type="Gene3D" id="1.10.287.130">
    <property type="match status" value="1"/>
</dbReference>
<dbReference type="InterPro" id="IPR050980">
    <property type="entry name" value="2C_sensor_his_kinase"/>
</dbReference>
<evidence type="ECO:0000256" key="1">
    <source>
        <dbReference type="ARBA" id="ARBA00000085"/>
    </source>
</evidence>
<dbReference type="CDD" id="cd00075">
    <property type="entry name" value="HATPase"/>
    <property type="match status" value="1"/>
</dbReference>
<dbReference type="Pfam" id="PF00672">
    <property type="entry name" value="HAMP"/>
    <property type="match status" value="1"/>
</dbReference>
<dbReference type="PANTHER" id="PTHR44936">
    <property type="entry name" value="SENSOR PROTEIN CREC"/>
    <property type="match status" value="1"/>
</dbReference>
<keyword evidence="5" id="KW-0597">Phosphoprotein</keyword>
<dbReference type="InterPro" id="IPR004358">
    <property type="entry name" value="Sig_transdc_His_kin-like_C"/>
</dbReference>
<evidence type="ECO:0000256" key="9">
    <source>
        <dbReference type="ARBA" id="ARBA00022777"/>
    </source>
</evidence>
<dbReference type="SUPFAM" id="SSF47384">
    <property type="entry name" value="Homodimeric domain of signal transducing histidine kinase"/>
    <property type="match status" value="1"/>
</dbReference>
<comment type="subcellular location">
    <subcellularLocation>
        <location evidence="2">Cell inner membrane</location>
        <topology evidence="2">Multi-pass membrane protein</topology>
    </subcellularLocation>
</comment>
<dbReference type="PROSITE" id="PS50885">
    <property type="entry name" value="HAMP"/>
    <property type="match status" value="1"/>
</dbReference>
<evidence type="ECO:0000313" key="18">
    <source>
        <dbReference type="Proteomes" id="UP000282957"/>
    </source>
</evidence>
<sequence>MKLRSIPIVVRATAILFGCVLLVQMLNLAVFLICPPVPLGPLSFAKVQMAILDGRDTTGIEIREAREFRPQEPALEPLRDMVAERLGLPAGRLRLELLGVGRWAAGPRQAMSLGPTGGGLDLETLDFAGGIKLARQMDDGSWRVVTSSASLLRGWLALAATWVVASILFAIPFAFFLAHWLSWPIRQFAEAAERLGRNPREPDLKPDGPRELRGAALAFNEMKGRLGRYIDDRLDMMSAIAHDLRVPLTRLAFRLERAPEAIRHRAEADIAEMQRMLGAVLSFVQTTHVRRPRQRQELRSLLCSIADDMAETGRDVRLEDGPDVVLQADDIGLRSLFTNLINNAVTYGGAARVRLMRSPGAAVVEIEDDGPGLPHEELERVFEPFYRGEPSRNRETGGIGLGLALVRSIAVAHGGSATLENLAARGLRARVILPA</sequence>
<dbReference type="EMBL" id="SACL01000001">
    <property type="protein sequence ID" value="RVT99285.1"/>
    <property type="molecule type" value="Genomic_DNA"/>
</dbReference>
<keyword evidence="10" id="KW-0067">ATP-binding</keyword>
<dbReference type="SUPFAM" id="SSF55874">
    <property type="entry name" value="ATPase domain of HSP90 chaperone/DNA topoisomerase II/histidine kinase"/>
    <property type="match status" value="1"/>
</dbReference>
<keyword evidence="8" id="KW-0547">Nucleotide-binding</keyword>
<feature type="transmembrane region" description="Helical" evidence="14">
    <location>
        <begin position="155"/>
        <end position="178"/>
    </location>
</feature>
<dbReference type="GO" id="GO:0005524">
    <property type="term" value="F:ATP binding"/>
    <property type="evidence" value="ECO:0007669"/>
    <property type="project" value="UniProtKB-KW"/>
</dbReference>
<keyword evidence="6" id="KW-0808">Transferase</keyword>
<dbReference type="EC" id="2.7.13.3" evidence="3"/>
<keyword evidence="12" id="KW-0902">Two-component regulatory system</keyword>